<comment type="caution">
    <text evidence="1">The sequence shown here is derived from an EMBL/GenBank/DDBJ whole genome shotgun (WGS) entry which is preliminary data.</text>
</comment>
<dbReference type="Proteomes" id="UP000005580">
    <property type="component" value="Unassembled WGS sequence"/>
</dbReference>
<organism evidence="1 2">
    <name type="scientific">Hoylesella oralis ATCC 33269</name>
    <dbReference type="NCBI Taxonomy" id="873533"/>
    <lineage>
        <taxon>Bacteria</taxon>
        <taxon>Pseudomonadati</taxon>
        <taxon>Bacteroidota</taxon>
        <taxon>Bacteroidia</taxon>
        <taxon>Bacteroidales</taxon>
        <taxon>Prevotellaceae</taxon>
        <taxon>Hoylesella</taxon>
    </lineage>
</organism>
<accession>E7RQ83</accession>
<protein>
    <submittedName>
        <fullName evidence="1">Uncharacterized protein</fullName>
    </submittedName>
</protein>
<dbReference type="HOGENOM" id="CLU_3203599_0_0_10"/>
<reference evidence="1" key="1">
    <citation type="submission" date="2011-01" db="EMBL/GenBank/DDBJ databases">
        <authorList>
            <person name="Muzny D."/>
            <person name="Qin X."/>
            <person name="Buhay C."/>
            <person name="Dugan-Rocha S."/>
            <person name="Ding Y."/>
            <person name="Chen G."/>
            <person name="Hawes A."/>
            <person name="Holder M."/>
            <person name="Jhangiani S."/>
            <person name="Johnson A."/>
            <person name="Khan Z."/>
            <person name="Li Z."/>
            <person name="Liu W."/>
            <person name="Liu X."/>
            <person name="Perez L."/>
            <person name="Shen H."/>
            <person name="Wang Q."/>
            <person name="Watt J."/>
            <person name="Xi L."/>
            <person name="Xin Y."/>
            <person name="Zhou J."/>
            <person name="Deng J."/>
            <person name="Jiang H."/>
            <person name="Liu Y."/>
            <person name="Qu J."/>
            <person name="Song X.-Z."/>
            <person name="Zhang L."/>
            <person name="Villasana D."/>
            <person name="Johnson A."/>
            <person name="Liu J."/>
            <person name="Liyanage D."/>
            <person name="Lorensuhewa L."/>
            <person name="Robinson T."/>
            <person name="Song A."/>
            <person name="Song B.-B."/>
            <person name="Dinh H."/>
            <person name="Thornton R."/>
            <person name="Coyle M."/>
            <person name="Francisco L."/>
            <person name="Jackson L."/>
            <person name="Javaid M."/>
            <person name="Korchina V."/>
            <person name="Kovar C."/>
            <person name="Mata R."/>
            <person name="Mathew T."/>
            <person name="Ngo R."/>
            <person name="Nguyen L."/>
            <person name="Nguyen N."/>
            <person name="Okwuonu G."/>
            <person name="Ongeri F."/>
            <person name="Pham C."/>
            <person name="Simmons D."/>
            <person name="Wilczek-Boney K."/>
            <person name="Hale W."/>
            <person name="Jakkamsetti A."/>
            <person name="Pham P."/>
            <person name="Ruth R."/>
            <person name="San Lucas F."/>
            <person name="Warren J."/>
            <person name="Zhang J."/>
            <person name="Zhao Z."/>
            <person name="Zhou C."/>
            <person name="Zhu D."/>
            <person name="Lee S."/>
            <person name="Bess C."/>
            <person name="Blankenburg K."/>
            <person name="Forbes L."/>
            <person name="Fu Q."/>
            <person name="Gubbala S."/>
            <person name="Hirani K."/>
            <person name="Jayaseelan J.C."/>
            <person name="Lara F."/>
            <person name="Munidasa M."/>
            <person name="Palculict T."/>
            <person name="Patil S."/>
            <person name="Pu L.-L."/>
            <person name="Saada N."/>
            <person name="Tang L."/>
            <person name="Weissenberger G."/>
            <person name="Zhu Y."/>
            <person name="Hemphill L."/>
            <person name="Shang Y."/>
            <person name="Youmans B."/>
            <person name="Ayvaz T."/>
            <person name="Ross M."/>
            <person name="Santibanez J."/>
            <person name="Aqrawi P."/>
            <person name="Gross S."/>
            <person name="Joshi V."/>
            <person name="Fowler G."/>
            <person name="Nazareth L."/>
            <person name="Reid J."/>
            <person name="Worley K."/>
            <person name="Petrosino J."/>
            <person name="Highlander S."/>
            <person name="Gibbs R."/>
        </authorList>
    </citation>
    <scope>NUCLEOTIDE SEQUENCE [LARGE SCALE GENOMIC DNA]</scope>
    <source>
        <strain evidence="1">ATCC 33269</strain>
    </source>
</reference>
<gene>
    <name evidence="1" type="ORF">HMPREF0663_11334</name>
</gene>
<evidence type="ECO:0000313" key="1">
    <source>
        <dbReference type="EMBL" id="EFZ37276.1"/>
    </source>
</evidence>
<proteinExistence type="predicted"/>
<dbReference type="EMBL" id="AEPE02000004">
    <property type="protein sequence ID" value="EFZ37276.1"/>
    <property type="molecule type" value="Genomic_DNA"/>
</dbReference>
<name>E7RQ83_9BACT</name>
<sequence>MFICKNILLFRNNKVFARLACVYRALGVSQTDVWFNGLRPCINVE</sequence>
<evidence type="ECO:0000313" key="2">
    <source>
        <dbReference type="Proteomes" id="UP000005580"/>
    </source>
</evidence>
<dbReference type="AlphaFoldDB" id="E7RQ83"/>
<keyword evidence="2" id="KW-1185">Reference proteome</keyword>